<sequence>MTTVPASPLASLLGGLMQKRFKARGNSYQPSTLLRKRRCGFLARMRSKSGRKIIERRKAKGRYYLSH</sequence>
<reference evidence="6" key="1">
    <citation type="submission" date="2016-05" db="EMBL/GenBank/DDBJ databases">
        <title>Comparative genomics of biotechnologically important yeasts.</title>
        <authorList>
            <consortium name="DOE Joint Genome Institute"/>
            <person name="Riley R."/>
            <person name="Haridas S."/>
            <person name="Wolfe K.H."/>
            <person name="Lopes M.R."/>
            <person name="Hittinger C.T."/>
            <person name="Goker M."/>
            <person name="Salamov A."/>
            <person name="Wisecaver J."/>
            <person name="Long T.M."/>
            <person name="Aerts A.L."/>
            <person name="Barry K."/>
            <person name="Choi C."/>
            <person name="Clum A."/>
            <person name="Coughlan A.Y."/>
            <person name="Deshpande S."/>
            <person name="Douglass A.P."/>
            <person name="Hanson S.J."/>
            <person name="Klenk H.-P."/>
            <person name="Labutti K."/>
            <person name="Lapidus A."/>
            <person name="Lindquist E."/>
            <person name="Lipzen A."/>
            <person name="Meier-Kolthoff J.P."/>
            <person name="Ohm R.A."/>
            <person name="Otillar R.P."/>
            <person name="Pangilinan J."/>
            <person name="Peng Y."/>
            <person name="Rokas A."/>
            <person name="Rosa C.A."/>
            <person name="Scheuner C."/>
            <person name="Sibirny A.A."/>
            <person name="Slot J.C."/>
            <person name="Stielow J.B."/>
            <person name="Sun H."/>
            <person name="Kurtzman C.P."/>
            <person name="Blackwell M."/>
            <person name="Grigoriev I.V."/>
            <person name="Jeffries T.W."/>
        </authorList>
    </citation>
    <scope>NUCLEOTIDE SEQUENCE [LARGE SCALE GENOMIC DNA]</scope>
    <source>
        <strain evidence="6">NRRL Y-12698</strain>
    </source>
</reference>
<dbReference type="Proteomes" id="UP000094336">
    <property type="component" value="Unassembled WGS sequence"/>
</dbReference>
<proteinExistence type="inferred from homology"/>
<dbReference type="HAMAP" id="MF_00391">
    <property type="entry name" value="Ribosomal_bL34"/>
    <property type="match status" value="1"/>
</dbReference>
<dbReference type="GeneID" id="30145618"/>
<keyword evidence="6" id="KW-1185">Reference proteome</keyword>
<evidence type="ECO:0000256" key="3">
    <source>
        <dbReference type="ARBA" id="ARBA00023274"/>
    </source>
</evidence>
<dbReference type="GO" id="GO:0005762">
    <property type="term" value="C:mitochondrial large ribosomal subunit"/>
    <property type="evidence" value="ECO:0007669"/>
    <property type="project" value="TreeGrafter"/>
</dbReference>
<dbReference type="OrthoDB" id="431691at2759"/>
<dbReference type="Pfam" id="PF00468">
    <property type="entry name" value="Ribosomal_L34"/>
    <property type="match status" value="1"/>
</dbReference>
<organism evidence="5 6">
    <name type="scientific">Babjeviella inositovora NRRL Y-12698</name>
    <dbReference type="NCBI Taxonomy" id="984486"/>
    <lineage>
        <taxon>Eukaryota</taxon>
        <taxon>Fungi</taxon>
        <taxon>Dikarya</taxon>
        <taxon>Ascomycota</taxon>
        <taxon>Saccharomycotina</taxon>
        <taxon>Pichiomycetes</taxon>
        <taxon>Serinales incertae sedis</taxon>
        <taxon>Babjeviella</taxon>
    </lineage>
</organism>
<dbReference type="STRING" id="984486.A0A1E3R187"/>
<comment type="similarity">
    <text evidence="1">Belongs to the bacterial ribosomal protein bL34 family.</text>
</comment>
<dbReference type="Gene3D" id="1.10.287.3980">
    <property type="match status" value="1"/>
</dbReference>
<dbReference type="FunFam" id="1.10.287.3980:FF:000001">
    <property type="entry name" value="Mitochondrial ribosomal protein L34"/>
    <property type="match status" value="1"/>
</dbReference>
<evidence type="ECO:0000256" key="4">
    <source>
        <dbReference type="ARBA" id="ARBA00035274"/>
    </source>
</evidence>
<dbReference type="GO" id="GO:0006412">
    <property type="term" value="P:translation"/>
    <property type="evidence" value="ECO:0007669"/>
    <property type="project" value="InterPro"/>
</dbReference>
<evidence type="ECO:0000313" key="5">
    <source>
        <dbReference type="EMBL" id="ODQ83157.1"/>
    </source>
</evidence>
<protein>
    <recommendedName>
        <fullName evidence="4">Large ribosomal subunit protein bL34m</fullName>
    </recommendedName>
</protein>
<evidence type="ECO:0000256" key="1">
    <source>
        <dbReference type="ARBA" id="ARBA00010111"/>
    </source>
</evidence>
<dbReference type="GO" id="GO:0003735">
    <property type="term" value="F:structural constituent of ribosome"/>
    <property type="evidence" value="ECO:0007669"/>
    <property type="project" value="InterPro"/>
</dbReference>
<dbReference type="PANTHER" id="PTHR14503">
    <property type="entry name" value="MITOCHONDRIAL RIBOSOMAL PROTEIN 34 FAMILY MEMBER"/>
    <property type="match status" value="1"/>
</dbReference>
<name>A0A1E3R187_9ASCO</name>
<evidence type="ECO:0000313" key="6">
    <source>
        <dbReference type="Proteomes" id="UP000094336"/>
    </source>
</evidence>
<dbReference type="NCBIfam" id="TIGR01030">
    <property type="entry name" value="rpmH_bact"/>
    <property type="match status" value="1"/>
</dbReference>
<dbReference type="PANTHER" id="PTHR14503:SF4">
    <property type="entry name" value="LARGE RIBOSOMAL SUBUNIT PROTEIN BL34M"/>
    <property type="match status" value="1"/>
</dbReference>
<dbReference type="InterPro" id="IPR000271">
    <property type="entry name" value="Ribosomal_bL34"/>
</dbReference>
<gene>
    <name evidence="5" type="ORF">BABINDRAFT_159604</name>
</gene>
<dbReference type="RefSeq" id="XP_018988485.1">
    <property type="nucleotide sequence ID" value="XM_019127765.1"/>
</dbReference>
<keyword evidence="3" id="KW-0687">Ribonucleoprotein</keyword>
<evidence type="ECO:0000256" key="2">
    <source>
        <dbReference type="ARBA" id="ARBA00022980"/>
    </source>
</evidence>
<keyword evidence="2" id="KW-0689">Ribosomal protein</keyword>
<accession>A0A1E3R187</accession>
<dbReference type="EMBL" id="KV454426">
    <property type="protein sequence ID" value="ODQ83157.1"/>
    <property type="molecule type" value="Genomic_DNA"/>
</dbReference>
<dbReference type="AlphaFoldDB" id="A0A1E3R187"/>